<accession>A0A9W6JGY9</accession>
<dbReference type="Gene3D" id="3.40.190.10">
    <property type="entry name" value="Periplasmic binding protein-like II"/>
    <property type="match status" value="2"/>
</dbReference>
<dbReference type="InterPro" id="IPR015168">
    <property type="entry name" value="SsuA/THI5"/>
</dbReference>
<keyword evidence="3" id="KW-1185">Reference proteome</keyword>
<dbReference type="AlphaFoldDB" id="A0A9W6JGY9"/>
<proteinExistence type="predicted"/>
<protein>
    <submittedName>
        <fullName evidence="2">ABC transporter substrate-binding protein</fullName>
    </submittedName>
</protein>
<dbReference type="PROSITE" id="PS51318">
    <property type="entry name" value="TAT"/>
    <property type="match status" value="1"/>
</dbReference>
<dbReference type="PANTHER" id="PTHR30024">
    <property type="entry name" value="ALIPHATIC SULFONATES-BINDING PROTEIN-RELATED"/>
    <property type="match status" value="1"/>
</dbReference>
<name>A0A9W6JGY9_9HYPH</name>
<feature type="domain" description="SsuA/THI5-like" evidence="1">
    <location>
        <begin position="85"/>
        <end position="177"/>
    </location>
</feature>
<evidence type="ECO:0000259" key="1">
    <source>
        <dbReference type="Pfam" id="PF09084"/>
    </source>
</evidence>
<organism evidence="2 3">
    <name type="scientific">Methylopila jiangsuensis</name>
    <dbReference type="NCBI Taxonomy" id="586230"/>
    <lineage>
        <taxon>Bacteria</taxon>
        <taxon>Pseudomonadati</taxon>
        <taxon>Pseudomonadota</taxon>
        <taxon>Alphaproteobacteria</taxon>
        <taxon>Hyphomicrobiales</taxon>
        <taxon>Methylopilaceae</taxon>
        <taxon>Methylopila</taxon>
    </lineage>
</organism>
<evidence type="ECO:0000313" key="3">
    <source>
        <dbReference type="Proteomes" id="UP001143364"/>
    </source>
</evidence>
<reference evidence="2" key="1">
    <citation type="journal article" date="2014" name="Int. J. Syst. Evol. Microbiol.">
        <title>Complete genome sequence of Corynebacterium casei LMG S-19264T (=DSM 44701T), isolated from a smear-ripened cheese.</title>
        <authorList>
            <consortium name="US DOE Joint Genome Institute (JGI-PGF)"/>
            <person name="Walter F."/>
            <person name="Albersmeier A."/>
            <person name="Kalinowski J."/>
            <person name="Ruckert C."/>
        </authorList>
    </citation>
    <scope>NUCLEOTIDE SEQUENCE</scope>
    <source>
        <strain evidence="2">VKM B-2555</strain>
    </source>
</reference>
<gene>
    <name evidence="2" type="ORF">GCM10008171_08280</name>
</gene>
<dbReference type="Proteomes" id="UP001143364">
    <property type="component" value="Unassembled WGS sequence"/>
</dbReference>
<dbReference type="PANTHER" id="PTHR30024:SF48">
    <property type="entry name" value="ABC TRANSPORTER SUBSTRATE-BINDING PROTEIN"/>
    <property type="match status" value="1"/>
</dbReference>
<reference evidence="2" key="2">
    <citation type="submission" date="2023-01" db="EMBL/GenBank/DDBJ databases">
        <authorList>
            <person name="Sun Q."/>
            <person name="Evtushenko L."/>
        </authorList>
    </citation>
    <scope>NUCLEOTIDE SEQUENCE</scope>
    <source>
        <strain evidence="2">VKM B-2555</strain>
    </source>
</reference>
<comment type="caution">
    <text evidence="2">The sequence shown here is derived from an EMBL/GenBank/DDBJ whole genome shotgun (WGS) entry which is preliminary data.</text>
</comment>
<sequence length="361" mass="38988">MTRCLRREPIVADKAQIGEEEAATMIPTPVANACFDRRRLLGLGAAATAAAVSGVRPVSAARPLSLATLKFGTVSWLLDTLSAEGFDRREGFAMARTELASTQAVTVALQAGQADLIVSDWGWAMRRRNDGEPLRFAAYSSALGALMVPADSPIAALKDLKGRKVGVAGGPLDKSWLLLRARAHDEVKGDIGAMLEPVFGAPPLLSEQLRLGRIDAVLTFWPFAARLDAEGFRRLIDVSDILRQLRIDPPPPLVGFVWRETLEKEMGPALDGFFRAVGAANATLKTSDAAWERLRPTMQVKSDAEFLKLRDYYRAGIAGPWTGAELAGANRLYGLLTDLGGADFVGRNPRFDAGLFFSPKA</sequence>
<dbReference type="EMBL" id="BSFK01000005">
    <property type="protein sequence ID" value="GLK75574.1"/>
    <property type="molecule type" value="Genomic_DNA"/>
</dbReference>
<dbReference type="InterPro" id="IPR006311">
    <property type="entry name" value="TAT_signal"/>
</dbReference>
<dbReference type="SUPFAM" id="SSF53850">
    <property type="entry name" value="Periplasmic binding protein-like II"/>
    <property type="match status" value="1"/>
</dbReference>
<evidence type="ECO:0000313" key="2">
    <source>
        <dbReference type="EMBL" id="GLK75574.1"/>
    </source>
</evidence>
<dbReference type="Pfam" id="PF09084">
    <property type="entry name" value="NMT1"/>
    <property type="match status" value="1"/>
</dbReference>
<dbReference type="RefSeq" id="WP_271203517.1">
    <property type="nucleotide sequence ID" value="NZ_BSFK01000005.1"/>
</dbReference>